<feature type="zinc finger region" description="C3H1-type" evidence="5">
    <location>
        <begin position="53"/>
        <end position="81"/>
    </location>
</feature>
<evidence type="ECO:0000313" key="9">
    <source>
        <dbReference type="Proteomes" id="UP000035740"/>
    </source>
</evidence>
<accession>A0A0J8AZB6</accession>
<dbReference type="InterPro" id="IPR045877">
    <property type="entry name" value="ZFP36-like"/>
</dbReference>
<evidence type="ECO:0000256" key="6">
    <source>
        <dbReference type="SAM" id="MobiDB-lite"/>
    </source>
</evidence>
<evidence type="ECO:0000256" key="3">
    <source>
        <dbReference type="ARBA" id="ARBA00022771"/>
    </source>
</evidence>
<keyword evidence="1 5" id="KW-0479">Metal-binding</keyword>
<sequence length="134" mass="14675">MAHTVPTSIRSISTQQIPTFASDLKSVQITLSPAATDHSDENAQKKSVCNPQLFKTAICRTYSQFGSCPYEHKCRFAHGLSDLRPVPRFKSMSSAGPTSAPTTSQIFNAFQKSGDDAKIQRSHSTSPVLYPIKQ</sequence>
<dbReference type="PROSITE" id="PS50103">
    <property type="entry name" value="ZF_C3H1"/>
    <property type="match status" value="1"/>
</dbReference>
<evidence type="ECO:0000256" key="2">
    <source>
        <dbReference type="ARBA" id="ARBA00022737"/>
    </source>
</evidence>
<evidence type="ECO:0000256" key="5">
    <source>
        <dbReference type="PROSITE-ProRule" id="PRU00723"/>
    </source>
</evidence>
<dbReference type="GO" id="GO:0008270">
    <property type="term" value="F:zinc ion binding"/>
    <property type="evidence" value="ECO:0007669"/>
    <property type="project" value="UniProtKB-KW"/>
</dbReference>
<dbReference type="PANTHER" id="PTHR12547:SF18">
    <property type="entry name" value="PROTEIN TIS11"/>
    <property type="match status" value="1"/>
</dbReference>
<feature type="domain" description="C3H1-type" evidence="7">
    <location>
        <begin position="53"/>
        <end position="81"/>
    </location>
</feature>
<keyword evidence="9" id="KW-1185">Reference proteome</keyword>
<dbReference type="PANTHER" id="PTHR12547">
    <property type="entry name" value="CCCH ZINC FINGER/TIS11-RELATED"/>
    <property type="match status" value="1"/>
</dbReference>
<proteinExistence type="predicted"/>
<dbReference type="Gene3D" id="4.10.1000.10">
    <property type="entry name" value="Zinc finger, CCCH-type"/>
    <property type="match status" value="1"/>
</dbReference>
<dbReference type="GO" id="GO:0003729">
    <property type="term" value="F:mRNA binding"/>
    <property type="evidence" value="ECO:0007669"/>
    <property type="project" value="InterPro"/>
</dbReference>
<feature type="region of interest" description="Disordered" evidence="6">
    <location>
        <begin position="113"/>
        <end position="134"/>
    </location>
</feature>
<dbReference type="OrthoDB" id="410307at2759"/>
<dbReference type="AlphaFoldDB" id="A0A0J8AZB6"/>
<keyword evidence="3 5" id="KW-0863">Zinc-finger</keyword>
<dbReference type="InterPro" id="IPR036855">
    <property type="entry name" value="Znf_CCCH_sf"/>
</dbReference>
<gene>
    <name evidence="8" type="ORF">BVRB_024660</name>
</gene>
<dbReference type="Pfam" id="PF00642">
    <property type="entry name" value="zf-CCCH"/>
    <property type="match status" value="1"/>
</dbReference>
<evidence type="ECO:0000256" key="1">
    <source>
        <dbReference type="ARBA" id="ARBA00022723"/>
    </source>
</evidence>
<dbReference type="FunFam" id="4.10.1000.10:FF:000001">
    <property type="entry name" value="zinc finger CCCH domain-containing protein 15-like"/>
    <property type="match status" value="1"/>
</dbReference>
<dbReference type="SUPFAM" id="SSF90229">
    <property type="entry name" value="CCCH zinc finger"/>
    <property type="match status" value="1"/>
</dbReference>
<evidence type="ECO:0000313" key="8">
    <source>
        <dbReference type="EMBL" id="KMS94114.1"/>
    </source>
</evidence>
<dbReference type="EMBL" id="KQ096009">
    <property type="protein sequence ID" value="KMS94114.1"/>
    <property type="molecule type" value="Genomic_DNA"/>
</dbReference>
<name>A0A0J8AZB6_BETVV</name>
<organism evidence="8 9">
    <name type="scientific">Beta vulgaris subsp. vulgaris</name>
    <name type="common">Beet</name>
    <dbReference type="NCBI Taxonomy" id="3555"/>
    <lineage>
        <taxon>Eukaryota</taxon>
        <taxon>Viridiplantae</taxon>
        <taxon>Streptophyta</taxon>
        <taxon>Embryophyta</taxon>
        <taxon>Tracheophyta</taxon>
        <taxon>Spermatophyta</taxon>
        <taxon>Magnoliopsida</taxon>
        <taxon>eudicotyledons</taxon>
        <taxon>Gunneridae</taxon>
        <taxon>Pentapetalae</taxon>
        <taxon>Caryophyllales</taxon>
        <taxon>Chenopodiaceae</taxon>
        <taxon>Betoideae</taxon>
        <taxon>Beta</taxon>
    </lineage>
</organism>
<protein>
    <recommendedName>
        <fullName evidence="7">C3H1-type domain-containing protein</fullName>
    </recommendedName>
</protein>
<reference evidence="8 9" key="1">
    <citation type="journal article" date="2014" name="Nature">
        <title>The genome of the recently domesticated crop plant sugar beet (Beta vulgaris).</title>
        <authorList>
            <person name="Dohm J.C."/>
            <person name="Minoche A.E."/>
            <person name="Holtgrawe D."/>
            <person name="Capella-Gutierrez S."/>
            <person name="Zakrzewski F."/>
            <person name="Tafer H."/>
            <person name="Rupp O."/>
            <person name="Sorensen T.R."/>
            <person name="Stracke R."/>
            <person name="Reinhardt R."/>
            <person name="Goesmann A."/>
            <person name="Kraft T."/>
            <person name="Schulz B."/>
            <person name="Stadler P.F."/>
            <person name="Schmidt T."/>
            <person name="Gabaldon T."/>
            <person name="Lehrach H."/>
            <person name="Weisshaar B."/>
            <person name="Himmelbauer H."/>
        </authorList>
    </citation>
    <scope>NUCLEOTIDE SEQUENCE [LARGE SCALE GENOMIC DNA]</scope>
    <source>
        <tissue evidence="8">Taproot</tissue>
    </source>
</reference>
<dbReference type="Proteomes" id="UP000035740">
    <property type="component" value="Unassembled WGS sequence"/>
</dbReference>
<keyword evidence="4 5" id="KW-0862">Zinc</keyword>
<dbReference type="InterPro" id="IPR000571">
    <property type="entry name" value="Znf_CCCH"/>
</dbReference>
<dbReference type="Gramene" id="KMS94114">
    <property type="protein sequence ID" value="KMS94114"/>
    <property type="gene ID" value="BVRB_024660"/>
</dbReference>
<dbReference type="SMART" id="SM00356">
    <property type="entry name" value="ZnF_C3H1"/>
    <property type="match status" value="1"/>
</dbReference>
<keyword evidence="2" id="KW-0677">Repeat</keyword>
<evidence type="ECO:0000256" key="4">
    <source>
        <dbReference type="ARBA" id="ARBA00022833"/>
    </source>
</evidence>
<evidence type="ECO:0000259" key="7">
    <source>
        <dbReference type="PROSITE" id="PS50103"/>
    </source>
</evidence>